<dbReference type="RefSeq" id="WP_341835913.1">
    <property type="nucleotide sequence ID" value="NZ_CP149822.1"/>
</dbReference>
<reference evidence="3" key="1">
    <citation type="submission" date="2024-03" db="EMBL/GenBank/DDBJ databases">
        <title>Chitinophaga horti sp. nov., isolated from garden soil.</title>
        <authorList>
            <person name="Lee D.S."/>
            <person name="Han D.M."/>
            <person name="Baek J.H."/>
            <person name="Choi D.G."/>
            <person name="Jeon J.H."/>
            <person name="Jeon C.O."/>
        </authorList>
    </citation>
    <scope>NUCLEOTIDE SEQUENCE [LARGE SCALE GENOMIC DNA]</scope>
    <source>
        <strain evidence="3">GPA1</strain>
    </source>
</reference>
<dbReference type="Proteomes" id="UP001485459">
    <property type="component" value="Chromosome"/>
</dbReference>
<dbReference type="PANTHER" id="PTHR43792:SF1">
    <property type="entry name" value="N-ACETYLTRANSFERASE DOMAIN-CONTAINING PROTEIN"/>
    <property type="match status" value="1"/>
</dbReference>
<dbReference type="InterPro" id="IPR051531">
    <property type="entry name" value="N-acetyltransferase"/>
</dbReference>
<evidence type="ECO:0000259" key="1">
    <source>
        <dbReference type="PROSITE" id="PS51186"/>
    </source>
</evidence>
<dbReference type="PANTHER" id="PTHR43792">
    <property type="entry name" value="GNAT FAMILY, PUTATIVE (AFU_ORTHOLOGUE AFUA_3G00765)-RELATED-RELATED"/>
    <property type="match status" value="1"/>
</dbReference>
<dbReference type="PROSITE" id="PS51186">
    <property type="entry name" value="GNAT"/>
    <property type="match status" value="1"/>
</dbReference>
<dbReference type="Gene3D" id="3.40.630.30">
    <property type="match status" value="1"/>
</dbReference>
<dbReference type="Pfam" id="PF13302">
    <property type="entry name" value="Acetyltransf_3"/>
    <property type="match status" value="1"/>
</dbReference>
<sequence length="191" mass="21700">MLTFQLTPVPALVTDRLILRQVQRTDADDILYLRSHPQLMHFIPRVRAVNREDAITLIDRFNTLSQANEAINWGITLKGEDKVIGVIGYVKMNPAYHRAEVGYMLHDGYHCRGITSEALAAVLRHGFEAYRLHSVEAIIDPANVASEKVLEKSGFVKEGFFREAEYWDGRYLDIAVYSLLTPLRDGQDIGK</sequence>
<dbReference type="InterPro" id="IPR016181">
    <property type="entry name" value="Acyl_CoA_acyltransferase"/>
</dbReference>
<evidence type="ECO:0000313" key="3">
    <source>
        <dbReference type="Proteomes" id="UP001485459"/>
    </source>
</evidence>
<dbReference type="SUPFAM" id="SSF55729">
    <property type="entry name" value="Acyl-CoA N-acyltransferases (Nat)"/>
    <property type="match status" value="1"/>
</dbReference>
<organism evidence="2 3">
    <name type="scientific">Chitinophaga pollutisoli</name>
    <dbReference type="NCBI Taxonomy" id="3133966"/>
    <lineage>
        <taxon>Bacteria</taxon>
        <taxon>Pseudomonadati</taxon>
        <taxon>Bacteroidota</taxon>
        <taxon>Chitinophagia</taxon>
        <taxon>Chitinophagales</taxon>
        <taxon>Chitinophagaceae</taxon>
        <taxon>Chitinophaga</taxon>
    </lineage>
</organism>
<feature type="domain" description="N-acetyltransferase" evidence="1">
    <location>
        <begin position="17"/>
        <end position="173"/>
    </location>
</feature>
<proteinExistence type="predicted"/>
<evidence type="ECO:0000313" key="2">
    <source>
        <dbReference type="EMBL" id="WZN41053.1"/>
    </source>
</evidence>
<dbReference type="EMBL" id="CP149822">
    <property type="protein sequence ID" value="WZN41053.1"/>
    <property type="molecule type" value="Genomic_DNA"/>
</dbReference>
<name>A0ABZ2YMR6_9BACT</name>
<dbReference type="InterPro" id="IPR000182">
    <property type="entry name" value="GNAT_dom"/>
</dbReference>
<gene>
    <name evidence="2" type="ORF">WJU16_24125</name>
</gene>
<keyword evidence="3" id="KW-1185">Reference proteome</keyword>
<accession>A0ABZ2YMR6</accession>
<protein>
    <submittedName>
        <fullName evidence="2">GNAT family N-acetyltransferase</fullName>
    </submittedName>
</protein>